<organism evidence="1 2">
    <name type="scientific">Solimicrobium silvestre</name>
    <dbReference type="NCBI Taxonomy" id="2099400"/>
    <lineage>
        <taxon>Bacteria</taxon>
        <taxon>Pseudomonadati</taxon>
        <taxon>Pseudomonadota</taxon>
        <taxon>Betaproteobacteria</taxon>
        <taxon>Burkholderiales</taxon>
        <taxon>Oxalobacteraceae</taxon>
        <taxon>Solimicrobium</taxon>
    </lineage>
</organism>
<reference evidence="1 2" key="1">
    <citation type="submission" date="2018-02" db="EMBL/GenBank/DDBJ databases">
        <title>Solimicrobium silvestre gen. nov., sp. nov., isolated from alpine forest soil.</title>
        <authorList>
            <person name="Margesin R."/>
            <person name="Albuquerque L."/>
            <person name="Zhang D.-C."/>
            <person name="Froufe H.J.C."/>
            <person name="Severino R."/>
            <person name="Roxo I."/>
            <person name="Egas C."/>
            <person name="Da Costa M.S."/>
        </authorList>
    </citation>
    <scope>NUCLEOTIDE SEQUENCE [LARGE SCALE GENOMIC DNA]</scope>
    <source>
        <strain evidence="1 2">S20-91</strain>
    </source>
</reference>
<dbReference type="RefSeq" id="WP_105533355.1">
    <property type="nucleotide sequence ID" value="NZ_PUGF01000020.1"/>
</dbReference>
<dbReference type="PANTHER" id="PTHR38834:SF3">
    <property type="entry name" value="SOLUTE-BINDING PROTEIN FAMILY 3_N-TERMINAL DOMAIN-CONTAINING PROTEIN"/>
    <property type="match status" value="1"/>
</dbReference>
<dbReference type="PANTHER" id="PTHR38834">
    <property type="entry name" value="PERIPLASMIC SUBSTRATE BINDING PROTEIN FAMILY 3"/>
    <property type="match status" value="1"/>
</dbReference>
<dbReference type="Gene3D" id="3.40.190.10">
    <property type="entry name" value="Periplasmic binding protein-like II"/>
    <property type="match status" value="2"/>
</dbReference>
<dbReference type="SUPFAM" id="SSF53850">
    <property type="entry name" value="Periplasmic binding protein-like II"/>
    <property type="match status" value="1"/>
</dbReference>
<evidence type="ECO:0000313" key="2">
    <source>
        <dbReference type="Proteomes" id="UP000237839"/>
    </source>
</evidence>
<dbReference type="EMBL" id="PUGF01000020">
    <property type="protein sequence ID" value="PRC91668.1"/>
    <property type="molecule type" value="Genomic_DNA"/>
</dbReference>
<dbReference type="AlphaFoldDB" id="A0A2S9GVE3"/>
<keyword evidence="2" id="KW-1185">Reference proteome</keyword>
<dbReference type="OrthoDB" id="8594082at2"/>
<gene>
    <name evidence="1" type="ORF">S2091_3606</name>
</gene>
<protein>
    <submittedName>
        <fullName evidence="1">Bacterial extracellular solute-binding protein, family 3</fullName>
    </submittedName>
</protein>
<proteinExistence type="predicted"/>
<sequence length="242" mass="28066">MWRRSLIVVIYFVPLIASATTIDFYFETYPPWLMLNPPSTAMTGIAVEEVTEMMRRAKWEFTIEHTSQASSYEHVRNNITGCSFPVFRHEAKATLYTWVMPMAEENWVAYGRSDDHRNPKNLAELKPYVIGSYLKAGSGTELAARGFNIEFSARDEDNPNLLINKRLDYWITTEIHGDYMIQQLGLQKKITKQFVVFRRGLNLMCNLNMDKKLVETMSAIFKEMELDGTNEKILNKYKLSPP</sequence>
<name>A0A2S9GVE3_9BURK</name>
<accession>A0A2S9GVE3</accession>
<comment type="caution">
    <text evidence="1">The sequence shown here is derived from an EMBL/GenBank/DDBJ whole genome shotgun (WGS) entry which is preliminary data.</text>
</comment>
<evidence type="ECO:0000313" key="1">
    <source>
        <dbReference type="EMBL" id="PRC91668.1"/>
    </source>
</evidence>
<dbReference type="Proteomes" id="UP000237839">
    <property type="component" value="Unassembled WGS sequence"/>
</dbReference>